<dbReference type="Proteomes" id="UP000193144">
    <property type="component" value="Unassembled WGS sequence"/>
</dbReference>
<dbReference type="EMBL" id="MCFA01000017">
    <property type="protein sequence ID" value="ORY16632.1"/>
    <property type="molecule type" value="Genomic_DNA"/>
</dbReference>
<dbReference type="Pfam" id="PF15341">
    <property type="entry name" value="SLX9"/>
    <property type="match status" value="1"/>
</dbReference>
<dbReference type="GO" id="GO:0030688">
    <property type="term" value="C:preribosome, small subunit precursor"/>
    <property type="evidence" value="ECO:0007669"/>
    <property type="project" value="InterPro"/>
</dbReference>
<feature type="compositionally biased region" description="Basic residues" evidence="5">
    <location>
        <begin position="61"/>
        <end position="70"/>
    </location>
</feature>
<feature type="compositionally biased region" description="Basic residues" evidence="5">
    <location>
        <begin position="105"/>
        <end position="120"/>
    </location>
</feature>
<dbReference type="InterPro" id="IPR028160">
    <property type="entry name" value="Slx9-like"/>
</dbReference>
<keyword evidence="7" id="KW-1185">Reference proteome</keyword>
<feature type="region of interest" description="Disordered" evidence="5">
    <location>
        <begin position="1"/>
        <end position="72"/>
    </location>
</feature>
<dbReference type="GO" id="GO:0000462">
    <property type="term" value="P:maturation of SSU-rRNA from tricistronic rRNA transcript (SSU-rRNA, 5.8S rRNA, LSU-rRNA)"/>
    <property type="evidence" value="ECO:0007669"/>
    <property type="project" value="InterPro"/>
</dbReference>
<keyword evidence="4" id="KW-0539">Nucleus</keyword>
<dbReference type="AlphaFoldDB" id="A0A1Y2A291"/>
<comment type="caution">
    <text evidence="6">The sequence shown here is derived from an EMBL/GenBank/DDBJ whole genome shotgun (WGS) entry which is preliminary data.</text>
</comment>
<comment type="similarity">
    <text evidence="2">Belongs to the SLX9 family.</text>
</comment>
<dbReference type="GO" id="GO:0005730">
    <property type="term" value="C:nucleolus"/>
    <property type="evidence" value="ECO:0007669"/>
    <property type="project" value="UniProtKB-SubCell"/>
</dbReference>
<protein>
    <recommendedName>
        <fullName evidence="3">Ribosome biogenesis protein SLX9</fullName>
    </recommendedName>
</protein>
<evidence type="ECO:0000313" key="6">
    <source>
        <dbReference type="EMBL" id="ORY16632.1"/>
    </source>
</evidence>
<name>A0A1Y2A291_9PLEO</name>
<gene>
    <name evidence="6" type="ORF">BCR34DRAFT_97266</name>
</gene>
<accession>A0A1Y2A291</accession>
<proteinExistence type="inferred from homology"/>
<evidence type="ECO:0000256" key="2">
    <source>
        <dbReference type="ARBA" id="ARBA00011022"/>
    </source>
</evidence>
<evidence type="ECO:0000256" key="5">
    <source>
        <dbReference type="SAM" id="MobiDB-lite"/>
    </source>
</evidence>
<organism evidence="6 7">
    <name type="scientific">Clohesyomyces aquaticus</name>
    <dbReference type="NCBI Taxonomy" id="1231657"/>
    <lineage>
        <taxon>Eukaryota</taxon>
        <taxon>Fungi</taxon>
        <taxon>Dikarya</taxon>
        <taxon>Ascomycota</taxon>
        <taxon>Pezizomycotina</taxon>
        <taxon>Dothideomycetes</taxon>
        <taxon>Pleosporomycetidae</taxon>
        <taxon>Pleosporales</taxon>
        <taxon>Lindgomycetaceae</taxon>
        <taxon>Clohesyomyces</taxon>
    </lineage>
</organism>
<dbReference type="OrthoDB" id="5429132at2759"/>
<evidence type="ECO:0000256" key="4">
    <source>
        <dbReference type="ARBA" id="ARBA00023242"/>
    </source>
</evidence>
<dbReference type="GO" id="GO:0030686">
    <property type="term" value="C:90S preribosome"/>
    <property type="evidence" value="ECO:0007669"/>
    <property type="project" value="InterPro"/>
</dbReference>
<sequence length="174" mass="18874">MAPTVGKKRTSVRAKVSKPSKAVSSQATAAAVDESLFPSSKKDKRTIRHSSFVSRIEKSSSKTKRRRRPDKKLVANLESLAHALPDLGDDGENGEVVIGQAKIQRKSLKSRPGATKRKAKLEKAEKDRFNKNLAQLAGSTNGAGADATSIADRWAALKNHVQSTAEKKPEFIKT</sequence>
<reference evidence="6 7" key="1">
    <citation type="submission" date="2016-07" db="EMBL/GenBank/DDBJ databases">
        <title>Pervasive Adenine N6-methylation of Active Genes in Fungi.</title>
        <authorList>
            <consortium name="DOE Joint Genome Institute"/>
            <person name="Mondo S.J."/>
            <person name="Dannebaum R.O."/>
            <person name="Kuo R.C."/>
            <person name="Labutti K."/>
            <person name="Haridas S."/>
            <person name="Kuo A."/>
            <person name="Salamov A."/>
            <person name="Ahrendt S.R."/>
            <person name="Lipzen A."/>
            <person name="Sullivan W."/>
            <person name="Andreopoulos W.B."/>
            <person name="Clum A."/>
            <person name="Lindquist E."/>
            <person name="Daum C."/>
            <person name="Ramamoorthy G.K."/>
            <person name="Gryganskyi A."/>
            <person name="Culley D."/>
            <person name="Magnuson J.K."/>
            <person name="James T.Y."/>
            <person name="O'Malley M.A."/>
            <person name="Stajich J.E."/>
            <person name="Spatafora J.W."/>
            <person name="Visel A."/>
            <person name="Grigoriev I.V."/>
        </authorList>
    </citation>
    <scope>NUCLEOTIDE SEQUENCE [LARGE SCALE GENOMIC DNA]</scope>
    <source>
        <strain evidence="6 7">CBS 115471</strain>
    </source>
</reference>
<feature type="compositionally biased region" description="Basic residues" evidence="5">
    <location>
        <begin position="1"/>
        <end position="18"/>
    </location>
</feature>
<evidence type="ECO:0000256" key="3">
    <source>
        <dbReference type="ARBA" id="ARBA00021321"/>
    </source>
</evidence>
<evidence type="ECO:0000256" key="1">
    <source>
        <dbReference type="ARBA" id="ARBA00004604"/>
    </source>
</evidence>
<evidence type="ECO:0000313" key="7">
    <source>
        <dbReference type="Proteomes" id="UP000193144"/>
    </source>
</evidence>
<comment type="subcellular location">
    <subcellularLocation>
        <location evidence="1">Nucleus</location>
        <location evidence="1">Nucleolus</location>
    </subcellularLocation>
</comment>
<feature type="region of interest" description="Disordered" evidence="5">
    <location>
        <begin position="105"/>
        <end position="128"/>
    </location>
</feature>